<dbReference type="InterPro" id="IPR036047">
    <property type="entry name" value="F-box-like_dom_sf"/>
</dbReference>
<feature type="compositionally biased region" description="Polar residues" evidence="2">
    <location>
        <begin position="537"/>
        <end position="549"/>
    </location>
</feature>
<dbReference type="STRING" id="595528.A0A0D2VT33"/>
<organism evidence="4 5">
    <name type="scientific">Capsaspora owczarzaki (strain ATCC 30864)</name>
    <dbReference type="NCBI Taxonomy" id="595528"/>
    <lineage>
        <taxon>Eukaryota</taxon>
        <taxon>Filasterea</taxon>
        <taxon>Capsaspora</taxon>
    </lineage>
</organism>
<dbReference type="SUPFAM" id="SSF81383">
    <property type="entry name" value="F-box domain"/>
    <property type="match status" value="1"/>
</dbReference>
<dbReference type="eggNOG" id="KOG2997">
    <property type="taxonomic scope" value="Eukaryota"/>
</dbReference>
<keyword evidence="5" id="KW-1185">Reference proteome</keyword>
<dbReference type="RefSeq" id="XP_004346704.1">
    <property type="nucleotide sequence ID" value="XM_004346654.1"/>
</dbReference>
<name>A0A0D2VT33_CAPO3</name>
<dbReference type="Gene3D" id="1.20.1280.50">
    <property type="match status" value="1"/>
</dbReference>
<dbReference type="PROSITE" id="PS50181">
    <property type="entry name" value="FBOX"/>
    <property type="match status" value="1"/>
</dbReference>
<gene>
    <name evidence="4" type="ORF">CAOG_005019</name>
</gene>
<accession>A0A0D2VT33</accession>
<dbReference type="InterPro" id="IPR001810">
    <property type="entry name" value="F-box_dom"/>
</dbReference>
<dbReference type="GO" id="GO:0005737">
    <property type="term" value="C:cytoplasm"/>
    <property type="evidence" value="ECO:0007669"/>
    <property type="project" value="TreeGrafter"/>
</dbReference>
<dbReference type="Proteomes" id="UP000008743">
    <property type="component" value="Unassembled WGS sequence"/>
</dbReference>
<protein>
    <submittedName>
        <fullName evidence="4">Fbxo9 protein</fullName>
    </submittedName>
</protein>
<evidence type="ECO:0000313" key="5">
    <source>
        <dbReference type="Proteomes" id="UP000008743"/>
    </source>
</evidence>
<dbReference type="OrthoDB" id="2117972at2759"/>
<feature type="compositionally biased region" description="Low complexity" evidence="2">
    <location>
        <begin position="87"/>
        <end position="133"/>
    </location>
</feature>
<feature type="compositionally biased region" description="Low complexity" evidence="2">
    <location>
        <begin position="1"/>
        <end position="16"/>
    </location>
</feature>
<sequence>MSRSSAAAEAVVPSDADASDDTDNVELELELEQLDLNTTTPTAVPSAAAMDSIVVLSHEDGDAAVAAAGDLDLASFRHEWQSELAARSASASTNPATSAAVTSDASSASGRTSSNYSHSAGASTSRATNTATSDSLAGPPTHLALPPSLRNLQSDDTFKRAFKLHQSAAYLESTGQALAAMELYREAFQLVPDIDRIIVDAGMVFPENEDMTWYDEDEGGKAQEDVLSDYDAASRSSNTASLHKRKGPAPGDAAAAAAAAATIPTTIVQRNDGDLVFQLKADAHAAGYDLWPILPMRESTLRTTAHISDLPIEILLQILLFVIGSELDLRSLEAISRVCKQLHILARDESLWRHATMPTNLSQIHLDSWEPTPLAGSALSHASVSVHSLMSSQHRWRELEAEHRRLLALYTQRVAQHADGSAVTLLPWRSVYIQRPRVRVDGLYIARLWYVRAGEKSLDNFFQPFHRVEYYRYLRFFADGTVISLITPDDPTLVVPRLKNPPRQTGAEETGYLGKYRLHGDIVVIKVKKMESRRPNRATSSAQANTRGVSSRRPPHVEPVVPSSLESIFYMELQVKSSASRRNSRLTWLRYSSIMHMSDATSTVNDFDLSSMNEFIFSRVRSYV</sequence>
<dbReference type="PANTHER" id="PTHR12874:SF29">
    <property type="entry name" value="F-BOX ONLY PROTEIN 9"/>
    <property type="match status" value="1"/>
</dbReference>
<feature type="domain" description="F-box" evidence="3">
    <location>
        <begin position="304"/>
        <end position="355"/>
    </location>
</feature>
<dbReference type="GO" id="GO:0031146">
    <property type="term" value="P:SCF-dependent proteasomal ubiquitin-dependent protein catabolic process"/>
    <property type="evidence" value="ECO:0007669"/>
    <property type="project" value="TreeGrafter"/>
</dbReference>
<evidence type="ECO:0000256" key="2">
    <source>
        <dbReference type="SAM" id="MobiDB-lite"/>
    </source>
</evidence>
<dbReference type="Pfam" id="PF12937">
    <property type="entry name" value="F-box-like"/>
    <property type="match status" value="1"/>
</dbReference>
<keyword evidence="1" id="KW-0833">Ubl conjugation pathway</keyword>
<dbReference type="FunCoup" id="A0A0D2VT33">
    <property type="interactions" value="65"/>
</dbReference>
<proteinExistence type="predicted"/>
<dbReference type="InterPro" id="IPR045464">
    <property type="entry name" value="Hrt3/FBXO9_C"/>
</dbReference>
<evidence type="ECO:0000256" key="1">
    <source>
        <dbReference type="ARBA" id="ARBA00022786"/>
    </source>
</evidence>
<dbReference type="OMA" id="QLVWSNY"/>
<dbReference type="CDD" id="cd22089">
    <property type="entry name" value="F-box_FBXO9"/>
    <property type="match status" value="1"/>
</dbReference>
<dbReference type="PANTHER" id="PTHR12874">
    <property type="entry name" value="F-BOX ONLY PROTEIN 48-RELATED"/>
    <property type="match status" value="1"/>
</dbReference>
<dbReference type="InParanoid" id="A0A0D2VT33"/>
<reference evidence="5" key="1">
    <citation type="submission" date="2011-02" db="EMBL/GenBank/DDBJ databases">
        <title>The Genome Sequence of Capsaspora owczarzaki ATCC 30864.</title>
        <authorList>
            <person name="Russ C."/>
            <person name="Cuomo C."/>
            <person name="Burger G."/>
            <person name="Gray M.W."/>
            <person name="Holland P.W.H."/>
            <person name="King N."/>
            <person name="Lang F.B.F."/>
            <person name="Roger A.J."/>
            <person name="Ruiz-Trillo I."/>
            <person name="Young S.K."/>
            <person name="Zeng Q."/>
            <person name="Gargeya S."/>
            <person name="Alvarado L."/>
            <person name="Berlin A."/>
            <person name="Chapman S.B."/>
            <person name="Chen Z."/>
            <person name="Freedman E."/>
            <person name="Gellesch M."/>
            <person name="Goldberg J."/>
            <person name="Griggs A."/>
            <person name="Gujja S."/>
            <person name="Heilman E."/>
            <person name="Heiman D."/>
            <person name="Howarth C."/>
            <person name="Mehta T."/>
            <person name="Neiman D."/>
            <person name="Pearson M."/>
            <person name="Roberts A."/>
            <person name="Saif S."/>
            <person name="Shea T."/>
            <person name="Shenoy N."/>
            <person name="Sisk P."/>
            <person name="Stolte C."/>
            <person name="Sykes S."/>
            <person name="White J."/>
            <person name="Yandava C."/>
            <person name="Haas B."/>
            <person name="Nusbaum C."/>
            <person name="Birren B."/>
        </authorList>
    </citation>
    <scope>NUCLEOTIDE SEQUENCE</scope>
    <source>
        <strain evidence="5">ATCC 30864</strain>
    </source>
</reference>
<evidence type="ECO:0000259" key="3">
    <source>
        <dbReference type="PROSITE" id="PS50181"/>
    </source>
</evidence>
<dbReference type="EMBL" id="KE346367">
    <property type="protein sequence ID" value="KJE94372.1"/>
    <property type="molecule type" value="Genomic_DNA"/>
</dbReference>
<feature type="region of interest" description="Disordered" evidence="2">
    <location>
        <begin position="87"/>
        <end position="150"/>
    </location>
</feature>
<dbReference type="AlphaFoldDB" id="A0A0D2VT33"/>
<feature type="region of interest" description="Disordered" evidence="2">
    <location>
        <begin position="1"/>
        <end position="23"/>
    </location>
</feature>
<evidence type="ECO:0000313" key="4">
    <source>
        <dbReference type="EMBL" id="KJE94372.1"/>
    </source>
</evidence>
<dbReference type="PhylomeDB" id="A0A0D2VT33"/>
<feature type="region of interest" description="Disordered" evidence="2">
    <location>
        <begin position="531"/>
        <end position="557"/>
    </location>
</feature>
<dbReference type="Pfam" id="PF19270">
    <property type="entry name" value="FBO_C"/>
    <property type="match status" value="1"/>
</dbReference>
<dbReference type="GO" id="GO:0019005">
    <property type="term" value="C:SCF ubiquitin ligase complex"/>
    <property type="evidence" value="ECO:0007669"/>
    <property type="project" value="TreeGrafter"/>
</dbReference>